<dbReference type="InterPro" id="IPR045864">
    <property type="entry name" value="aa-tRNA-synth_II/BPL/LPL"/>
</dbReference>
<dbReference type="PANTHER" id="PTHR42753">
    <property type="entry name" value="MITOCHONDRIAL RIBOSOME PROTEIN L39/PROLYL-TRNA LIGASE FAMILY MEMBER"/>
    <property type="match status" value="1"/>
</dbReference>
<dbReference type="SUPFAM" id="SSF52954">
    <property type="entry name" value="Class II aaRS ABD-related"/>
    <property type="match status" value="1"/>
</dbReference>
<keyword evidence="4 10" id="KW-0436">Ligase</keyword>
<sequence length="571" mass="64058">MRTSQYLLSTLKETPADAEVISHKLMLRAGMIRKLASGLYDWLPTGVRVLRKVENIIREEMNRVGAIEISMPIVQPADLWQESGRWEQYGPELLRFVDRGERPFVLGPTHEEVITDLIRNEVTSYKQLPLNLYQIQTKFRDEVRPRFGVMRSREFIMKDAYSFHTNQNSLQQTYDAMYAAYSAIFTRIGFNFRAVQADTGSIGGNASHEFQVLADSGEDNIVFSTASDYAANIELAEAICVTKERAAPVEDMRLVDTPNAKSIAELVEQHNLPIEKTVKTLIVSAAKESGHQLIALLIRGDHELNTIKAEKHPLVASPLRFATEEEIRATLKAGPGSLGPVNLTIPAIVDRSVAVMSDFSAGANIDHKHYFGINWQRDLPLPDVYDLRNVVEGDPSPDGKGTLQIKRGIEVGHIFQLGTKYSEAMKASVQNEDGHNQTVTMGCYGIGVTRIVAAAIEQSHDDKGIIWPDAIAPFQVAILPMNMHKSYRVKEVAEKLYRDLQANGIDVLFDDRKERPGVMFADMELIGIPHTIVIGDRNLDNNEVEYKQRRNNEKEYINLTGIVDFLQAKLS</sequence>
<dbReference type="GO" id="GO:0004827">
    <property type="term" value="F:proline-tRNA ligase activity"/>
    <property type="evidence" value="ECO:0007669"/>
    <property type="project" value="UniProtKB-EC"/>
</dbReference>
<dbReference type="InterPro" id="IPR002316">
    <property type="entry name" value="Pro-tRNA-ligase_IIa"/>
</dbReference>
<feature type="domain" description="Aminoacyl-transfer RNA synthetases class-II family profile" evidence="11">
    <location>
        <begin position="38"/>
        <end position="468"/>
    </location>
</feature>
<dbReference type="InterPro" id="IPR036621">
    <property type="entry name" value="Anticodon-bd_dom_sf"/>
</dbReference>
<dbReference type="Pfam" id="PF03129">
    <property type="entry name" value="HGTP_anticodon"/>
    <property type="match status" value="1"/>
</dbReference>
<dbReference type="PRINTS" id="PR01046">
    <property type="entry name" value="TRNASYNTHPRO"/>
</dbReference>
<dbReference type="SUPFAM" id="SSF55826">
    <property type="entry name" value="YbaK/ProRS associated domain"/>
    <property type="match status" value="1"/>
</dbReference>
<evidence type="ECO:0000256" key="5">
    <source>
        <dbReference type="ARBA" id="ARBA00022741"/>
    </source>
</evidence>
<dbReference type="InterPro" id="IPR050062">
    <property type="entry name" value="Pro-tRNA_synthetase"/>
</dbReference>
<gene>
    <name evidence="10 12" type="primary">proS</name>
    <name evidence="12" type="ORF">QG404_03845</name>
</gene>
<keyword evidence="5 10" id="KW-0547">Nucleotide-binding</keyword>
<dbReference type="PIRSF" id="PIRSF001535">
    <property type="entry name" value="ProRS_1"/>
    <property type="match status" value="1"/>
</dbReference>
<evidence type="ECO:0000256" key="2">
    <source>
        <dbReference type="ARBA" id="ARBA00011738"/>
    </source>
</evidence>
<dbReference type="HAMAP" id="MF_01569">
    <property type="entry name" value="Pro_tRNA_synth_type1"/>
    <property type="match status" value="1"/>
</dbReference>
<dbReference type="Proteomes" id="UP001231859">
    <property type="component" value="Chromosome"/>
</dbReference>
<dbReference type="InterPro" id="IPR033730">
    <property type="entry name" value="ProRS_core_prok"/>
</dbReference>
<dbReference type="InterPro" id="IPR002314">
    <property type="entry name" value="aa-tRNA-synt_IIb"/>
</dbReference>
<dbReference type="EMBL" id="CP123759">
    <property type="protein sequence ID" value="WGO84049.1"/>
    <property type="molecule type" value="Genomic_DNA"/>
</dbReference>
<dbReference type="PANTHER" id="PTHR42753:SF2">
    <property type="entry name" value="PROLINE--TRNA LIGASE"/>
    <property type="match status" value="1"/>
</dbReference>
<dbReference type="InterPro" id="IPR007214">
    <property type="entry name" value="YbaK/aa-tRNA-synth-assoc-dom"/>
</dbReference>
<evidence type="ECO:0000256" key="3">
    <source>
        <dbReference type="ARBA" id="ARBA00022490"/>
    </source>
</evidence>
<keyword evidence="3 10" id="KW-0963">Cytoplasm</keyword>
<dbReference type="InterPro" id="IPR036754">
    <property type="entry name" value="YbaK/aa-tRNA-synt-asso_dom_sf"/>
</dbReference>
<dbReference type="CDD" id="cd00779">
    <property type="entry name" value="ProRS_core_prok"/>
    <property type="match status" value="1"/>
</dbReference>
<evidence type="ECO:0000256" key="1">
    <source>
        <dbReference type="ARBA" id="ARBA00004496"/>
    </source>
</evidence>
<dbReference type="Gene3D" id="3.40.50.800">
    <property type="entry name" value="Anticodon-binding domain"/>
    <property type="match status" value="1"/>
</dbReference>
<comment type="catalytic activity">
    <reaction evidence="9 10">
        <text>tRNA(Pro) + L-proline + ATP = L-prolyl-tRNA(Pro) + AMP + diphosphate</text>
        <dbReference type="Rhea" id="RHEA:14305"/>
        <dbReference type="Rhea" id="RHEA-COMP:9700"/>
        <dbReference type="Rhea" id="RHEA-COMP:9702"/>
        <dbReference type="ChEBI" id="CHEBI:30616"/>
        <dbReference type="ChEBI" id="CHEBI:33019"/>
        <dbReference type="ChEBI" id="CHEBI:60039"/>
        <dbReference type="ChEBI" id="CHEBI:78442"/>
        <dbReference type="ChEBI" id="CHEBI:78532"/>
        <dbReference type="ChEBI" id="CHEBI:456215"/>
        <dbReference type="EC" id="6.1.1.15"/>
    </reaction>
</comment>
<dbReference type="SUPFAM" id="SSF55681">
    <property type="entry name" value="Class II aaRS and biotin synthetases"/>
    <property type="match status" value="1"/>
</dbReference>
<organism evidence="12 13">
    <name type="scientific">Arsenophonus apicola</name>
    <dbReference type="NCBI Taxonomy" id="2879119"/>
    <lineage>
        <taxon>Bacteria</taxon>
        <taxon>Pseudomonadati</taxon>
        <taxon>Pseudomonadota</taxon>
        <taxon>Gammaproteobacteria</taxon>
        <taxon>Enterobacterales</taxon>
        <taxon>Morganellaceae</taxon>
        <taxon>Arsenophonus</taxon>
    </lineage>
</organism>
<comment type="function">
    <text evidence="10">Catalyzes the attachment of proline to tRNA(Pro) in a two-step reaction: proline is first activated by ATP to form Pro-AMP and then transferred to the acceptor end of tRNA(Pro). As ProRS can inadvertently accommodate and process non-cognate amino acids such as alanine and cysteine, to avoid such errors it has two additional distinct editing activities against alanine. One activity is designated as 'pretransfer' editing and involves the tRNA(Pro)-independent hydrolysis of activated Ala-AMP. The other activity is designated 'posttransfer' editing and involves deacylation of mischarged Ala-tRNA(Pro). The misacylated Cys-tRNA(Pro) is not edited by ProRS.</text>
</comment>
<evidence type="ECO:0000313" key="12">
    <source>
        <dbReference type="EMBL" id="WGO84049.1"/>
    </source>
</evidence>
<dbReference type="NCBIfam" id="TIGR00409">
    <property type="entry name" value="proS_fam_II"/>
    <property type="match status" value="1"/>
</dbReference>
<dbReference type="Gene3D" id="3.30.930.10">
    <property type="entry name" value="Bira Bifunctional Protein, Domain 2"/>
    <property type="match status" value="2"/>
</dbReference>
<dbReference type="CDD" id="cd00861">
    <property type="entry name" value="ProRS_anticodon_short"/>
    <property type="match status" value="1"/>
</dbReference>
<evidence type="ECO:0000256" key="8">
    <source>
        <dbReference type="ARBA" id="ARBA00023146"/>
    </source>
</evidence>
<keyword evidence="13" id="KW-1185">Reference proteome</keyword>
<protein>
    <recommendedName>
        <fullName evidence="10">Proline--tRNA ligase</fullName>
        <ecNumber evidence="10">6.1.1.15</ecNumber>
    </recommendedName>
    <alternativeName>
        <fullName evidence="10">Prolyl-tRNA synthetase</fullName>
        <shortName evidence="10">ProRS</shortName>
    </alternativeName>
</protein>
<evidence type="ECO:0000256" key="10">
    <source>
        <dbReference type="HAMAP-Rule" id="MF_01569"/>
    </source>
</evidence>
<dbReference type="InterPro" id="IPR044140">
    <property type="entry name" value="ProRS_anticodon_short"/>
</dbReference>
<evidence type="ECO:0000259" key="11">
    <source>
        <dbReference type="PROSITE" id="PS50862"/>
    </source>
</evidence>
<dbReference type="InterPro" id="IPR006195">
    <property type="entry name" value="aa-tRNA-synth_II"/>
</dbReference>
<evidence type="ECO:0000256" key="6">
    <source>
        <dbReference type="ARBA" id="ARBA00022840"/>
    </source>
</evidence>
<name>A0ABY8P6Q1_9GAMM</name>
<evidence type="ECO:0000256" key="7">
    <source>
        <dbReference type="ARBA" id="ARBA00022917"/>
    </source>
</evidence>
<comment type="similarity">
    <text evidence="10">Belongs to the class-II aminoacyl-tRNA synthetase family. ProS type 1 subfamily.</text>
</comment>
<reference evidence="12 13" key="1">
    <citation type="submission" date="2023-04" db="EMBL/GenBank/DDBJ databases">
        <title>Genome dynamics across the evolutionary transition to endosymbiosis.</title>
        <authorList>
            <person name="Siozios S."/>
            <person name="Nadal-Jimenez P."/>
            <person name="Azagi T."/>
            <person name="Sprong H."/>
            <person name="Frost C.L."/>
            <person name="Parratt S.R."/>
            <person name="Taylor G."/>
            <person name="Brettell L."/>
            <person name="Lew K.C."/>
            <person name="Croft L."/>
            <person name="King K.C."/>
            <person name="Brockhurst M.A."/>
            <person name="Hypsa V."/>
            <person name="Novakova E."/>
            <person name="Darby A.C."/>
            <person name="Hurst G.D.D."/>
        </authorList>
    </citation>
    <scope>NUCLEOTIDE SEQUENCE [LARGE SCALE GENOMIC DNA]</scope>
    <source>
        <strain evidence="13">aApi_AU</strain>
    </source>
</reference>
<dbReference type="NCBIfam" id="NF006625">
    <property type="entry name" value="PRK09194.1"/>
    <property type="match status" value="1"/>
</dbReference>
<evidence type="ECO:0000256" key="9">
    <source>
        <dbReference type="ARBA" id="ARBA00047671"/>
    </source>
</evidence>
<comment type="domain">
    <text evidence="10">Consists of three domains: the N-terminal catalytic domain, the editing domain and the C-terminal anticodon-binding domain.</text>
</comment>
<proteinExistence type="inferred from homology"/>
<accession>A0ABY8P6Q1</accession>
<dbReference type="EC" id="6.1.1.15" evidence="10"/>
<evidence type="ECO:0000256" key="4">
    <source>
        <dbReference type="ARBA" id="ARBA00022598"/>
    </source>
</evidence>
<dbReference type="CDD" id="cd04334">
    <property type="entry name" value="ProRS-INS"/>
    <property type="match status" value="1"/>
</dbReference>
<comment type="subunit">
    <text evidence="2 10">Homodimer.</text>
</comment>
<keyword evidence="7 10" id="KW-0648">Protein biosynthesis</keyword>
<keyword evidence="8 10" id="KW-0030">Aminoacyl-tRNA synthetase</keyword>
<keyword evidence="6 10" id="KW-0067">ATP-binding</keyword>
<dbReference type="Pfam" id="PF00587">
    <property type="entry name" value="tRNA-synt_2b"/>
    <property type="match status" value="1"/>
</dbReference>
<dbReference type="InterPro" id="IPR023717">
    <property type="entry name" value="Pro-tRNA-Synthase_IIa_type1"/>
</dbReference>
<dbReference type="Pfam" id="PF04073">
    <property type="entry name" value="tRNA_edit"/>
    <property type="match status" value="1"/>
</dbReference>
<evidence type="ECO:0000313" key="13">
    <source>
        <dbReference type="Proteomes" id="UP001231859"/>
    </source>
</evidence>
<dbReference type="PROSITE" id="PS50862">
    <property type="entry name" value="AA_TRNA_LIGASE_II"/>
    <property type="match status" value="1"/>
</dbReference>
<dbReference type="InterPro" id="IPR004154">
    <property type="entry name" value="Anticodon-bd"/>
</dbReference>
<dbReference type="InterPro" id="IPR004500">
    <property type="entry name" value="Pro-tRNA-synth_IIa_bac-type"/>
</dbReference>
<comment type="subcellular location">
    <subcellularLocation>
        <location evidence="1 10">Cytoplasm</location>
    </subcellularLocation>
</comment>
<dbReference type="RefSeq" id="WP_280939079.1">
    <property type="nucleotide sequence ID" value="NZ_CP123759.1"/>
</dbReference>